<reference evidence="5" key="1">
    <citation type="submission" date="2017-12" db="EMBL/GenBank/DDBJ databases">
        <title>Draft genome sequence of Telmatospirillum siberiense 26-4b1T, an acidotolerant peatland alphaproteobacterium potentially involved in sulfur cycling.</title>
        <authorList>
            <person name="Hausmann B."/>
            <person name="Pjevac P."/>
            <person name="Schreck K."/>
            <person name="Herbold C.W."/>
            <person name="Daims H."/>
            <person name="Wagner M."/>
            <person name="Pester M."/>
            <person name="Loy A."/>
        </authorList>
    </citation>
    <scope>NUCLEOTIDE SEQUENCE [LARGE SCALE GENOMIC DNA]</scope>
    <source>
        <strain evidence="5">26-4b1</strain>
    </source>
</reference>
<feature type="compositionally biased region" description="Basic and acidic residues" evidence="2">
    <location>
        <begin position="12"/>
        <end position="24"/>
    </location>
</feature>
<dbReference type="Proteomes" id="UP000233293">
    <property type="component" value="Unassembled WGS sequence"/>
</dbReference>
<dbReference type="InterPro" id="IPR011059">
    <property type="entry name" value="Metal-dep_hydrolase_composite"/>
</dbReference>
<dbReference type="InterPro" id="IPR006680">
    <property type="entry name" value="Amidohydro-rel"/>
</dbReference>
<feature type="region of interest" description="Disordered" evidence="2">
    <location>
        <begin position="1"/>
        <end position="31"/>
    </location>
</feature>
<comment type="caution">
    <text evidence="4">The sequence shown here is derived from an EMBL/GenBank/DDBJ whole genome shotgun (WGS) entry which is preliminary data.</text>
</comment>
<dbReference type="SUPFAM" id="SSF51338">
    <property type="entry name" value="Composite domain of metallo-dependent hydrolases"/>
    <property type="match status" value="1"/>
</dbReference>
<dbReference type="Pfam" id="PF07676">
    <property type="entry name" value="PD40"/>
    <property type="match status" value="3"/>
</dbReference>
<dbReference type="InterPro" id="IPR011044">
    <property type="entry name" value="Quino_amine_DH_bsu"/>
</dbReference>
<name>A0A2N3PPU3_9PROT</name>
<dbReference type="PANTHER" id="PTHR36842:SF1">
    <property type="entry name" value="PROTEIN TOLB"/>
    <property type="match status" value="1"/>
</dbReference>
<dbReference type="InterPro" id="IPR011042">
    <property type="entry name" value="6-blade_b-propeller_TolB-like"/>
</dbReference>
<dbReference type="PANTHER" id="PTHR36842">
    <property type="entry name" value="PROTEIN TOLB HOMOLOG"/>
    <property type="match status" value="1"/>
</dbReference>
<dbReference type="InterPro" id="IPR032466">
    <property type="entry name" value="Metal_Hydrolase"/>
</dbReference>
<dbReference type="Gene3D" id="2.30.40.10">
    <property type="entry name" value="Urease, subunit C, domain 1"/>
    <property type="match status" value="2"/>
</dbReference>
<dbReference type="InterPro" id="IPR011659">
    <property type="entry name" value="WD40"/>
</dbReference>
<evidence type="ECO:0000259" key="3">
    <source>
        <dbReference type="Pfam" id="PF01979"/>
    </source>
</evidence>
<dbReference type="InterPro" id="IPR006311">
    <property type="entry name" value="TAT_signal"/>
</dbReference>
<protein>
    <submittedName>
        <fullName evidence="4">Amidohydrolase</fullName>
    </submittedName>
</protein>
<gene>
    <name evidence="4" type="ORF">CWS72_21700</name>
</gene>
<accession>A0A2N3PPU3</accession>
<evidence type="ECO:0000256" key="1">
    <source>
        <dbReference type="ARBA" id="ARBA00009820"/>
    </source>
</evidence>
<evidence type="ECO:0000256" key="2">
    <source>
        <dbReference type="SAM" id="MobiDB-lite"/>
    </source>
</evidence>
<dbReference type="AlphaFoldDB" id="A0A2N3PPU3"/>
<dbReference type="Pfam" id="PF26549">
    <property type="entry name" value="Tricorn_N"/>
    <property type="match status" value="1"/>
</dbReference>
<comment type="similarity">
    <text evidence="1">Belongs to the TolB family.</text>
</comment>
<evidence type="ECO:0000313" key="5">
    <source>
        <dbReference type="Proteomes" id="UP000233293"/>
    </source>
</evidence>
<evidence type="ECO:0000313" key="4">
    <source>
        <dbReference type="EMBL" id="PKU22419.1"/>
    </source>
</evidence>
<organism evidence="4 5">
    <name type="scientific">Telmatospirillum siberiense</name>
    <dbReference type="NCBI Taxonomy" id="382514"/>
    <lineage>
        <taxon>Bacteria</taxon>
        <taxon>Pseudomonadati</taxon>
        <taxon>Pseudomonadota</taxon>
        <taxon>Alphaproteobacteria</taxon>
        <taxon>Rhodospirillales</taxon>
        <taxon>Rhodospirillaceae</taxon>
        <taxon>Telmatospirillum</taxon>
    </lineage>
</organism>
<dbReference type="Pfam" id="PF01979">
    <property type="entry name" value="Amidohydro_1"/>
    <property type="match status" value="1"/>
</dbReference>
<dbReference type="SUPFAM" id="SSF50969">
    <property type="entry name" value="YVTN repeat-like/Quinoprotein amine dehydrogenase"/>
    <property type="match status" value="1"/>
</dbReference>
<dbReference type="PROSITE" id="PS51318">
    <property type="entry name" value="TAT"/>
    <property type="match status" value="1"/>
</dbReference>
<keyword evidence="4" id="KW-0378">Hydrolase</keyword>
<dbReference type="Gene3D" id="2.120.10.30">
    <property type="entry name" value="TolB, C-terminal domain"/>
    <property type="match status" value="3"/>
</dbReference>
<dbReference type="GO" id="GO:0016810">
    <property type="term" value="F:hydrolase activity, acting on carbon-nitrogen (but not peptide) bonds"/>
    <property type="evidence" value="ECO:0007669"/>
    <property type="project" value="InterPro"/>
</dbReference>
<dbReference type="SUPFAM" id="SSF82171">
    <property type="entry name" value="DPP6 N-terminal domain-like"/>
    <property type="match status" value="1"/>
</dbReference>
<sequence>MAGKPMRGAPFGRERRGTCRMDRDDIADEGPGLTRRDFVAAGGAAVAWSLLGKAGGAAAASMPAPGASAGPAPNPVSFGDIPVTLREGTNVSIALSPDGKTIAMDLQGILWLMPAEGGEARQLTGYLDDIARPDWSPDGGMIAFQSYRDGNFHIWTINSDGSGLLQRTSGLFDCREPRYAPDGRRILFASDCGGNYGIYVLDLRSGDVTVVVDTPHEDSEPVFSPDGRRVAFVSGGQLIVLDEQGAQTVVAQGAVNAPAWTPDGRGLVYRVASGTPRDMRSSRLYRSGVPITGEDEDVFPFPVSWLSADEIFYTADGRIKRRHLAGGDAAPVPFTARVTVAHAGDYPRRRRDFDSEAPRPVKGISFPVLSPDGGKIAFTALGQLWCLDVGTARPRQLTDDSYAKTYPAWSPDGKWLAYSCDRGGKLDIWLRDLASGEERQLSRSPSAMKQSSWSPDSTRIACASQDGYLYVLDVASGAMTRLLHQTVWSGRASWSKAGDVIALAAVQPYSSRYREGVNAILTCELSNGETAYHLPGPGLSLDVRNVNGPIWSPDGTAMAFTMKGTLWSMPVDPRGRPTGAPRPLNDETTDSISWSGDGGKILYLSNGSLRLLTMADGSIETLPLSFTWALAKPSGLQVVHAGRMWDGRAEEMRSDVDILIEGNRIAAVEPHRPDRGDAAWIDAGRRTVMPGLIDMHTHREMGNQFGDREPRIFLAFGVTATRGLSDNPYLAIENRESVDAGRRVGPRHFATGDALDGSRVFWDGMRPISDDGQLERELSKAEALEYDLLKCYVRLPLRLQRRVVAFGHSIGIPVTSHYLFPAVAFGADGHEHMGGTSRFGFSRTGSSLGRIYQDVLAIASGCKGFRTPTLFGLEGMLGDWPGLLDDPRLSVLFPAWEQAPLRKAAAAGPSKPVPMVAHQVEGVMSLMREGVKIVTGTDYPIVAPALSMHLNLRAMVRYGMRPVDALRSATSVSGDVLGQGIGAIEAGKLADIIVVDGDPLRVIDDAARVEQVMVNGFLHDVEGLIAPFRGKDAGAATETPQHATAGPAAQGPLRLASKSRHWWHDERWVEEVRRSCCLPT</sequence>
<feature type="domain" description="Amidohydrolase-related" evidence="3">
    <location>
        <begin position="916"/>
        <end position="1016"/>
    </location>
</feature>
<dbReference type="SUPFAM" id="SSF69304">
    <property type="entry name" value="Tricorn protease N-terminal domain"/>
    <property type="match status" value="1"/>
</dbReference>
<dbReference type="Gene3D" id="3.20.20.140">
    <property type="entry name" value="Metal-dependent hydrolases"/>
    <property type="match status" value="2"/>
</dbReference>
<dbReference type="EMBL" id="PIUM01000032">
    <property type="protein sequence ID" value="PKU22419.1"/>
    <property type="molecule type" value="Genomic_DNA"/>
</dbReference>
<proteinExistence type="inferred from homology"/>
<dbReference type="SUPFAM" id="SSF51556">
    <property type="entry name" value="Metallo-dependent hydrolases"/>
    <property type="match status" value="1"/>
</dbReference>
<keyword evidence="5" id="KW-1185">Reference proteome</keyword>